<keyword evidence="1" id="KW-0812">Transmembrane</keyword>
<reference evidence="2" key="2">
    <citation type="journal article" date="2024" name="Environ. Microbiol.">
        <title>Genome analysis and description of Tunturibacter gen. nov. expands the diversity of Terriglobia in tundra soils.</title>
        <authorList>
            <person name="Messyasz A."/>
            <person name="Mannisto M.K."/>
            <person name="Kerkhof L.J."/>
            <person name="Haggblom M.M."/>
        </authorList>
    </citation>
    <scope>NUCLEOTIDE SEQUENCE</scope>
    <source>
        <strain evidence="2">M8UP39</strain>
    </source>
</reference>
<keyword evidence="1" id="KW-0472">Membrane</keyword>
<gene>
    <name evidence="2" type="ORF">RBB81_21790</name>
</gene>
<dbReference type="KEGG" id="tgi:RBB81_21790"/>
<dbReference type="AlphaFoldDB" id="A0AAU7Z082"/>
<proteinExistence type="predicted"/>
<accession>A0AAU7Z082</accession>
<dbReference type="EMBL" id="CP132938">
    <property type="protein sequence ID" value="XCB22178.1"/>
    <property type="molecule type" value="Genomic_DNA"/>
</dbReference>
<reference evidence="2" key="1">
    <citation type="submission" date="2023-08" db="EMBL/GenBank/DDBJ databases">
        <authorList>
            <person name="Messyasz A."/>
            <person name="Mannisto M.K."/>
            <person name="Kerkhof L.J."/>
            <person name="Haggblom M."/>
        </authorList>
    </citation>
    <scope>NUCLEOTIDE SEQUENCE</scope>
    <source>
        <strain evidence="2">M8UP39</strain>
    </source>
</reference>
<protein>
    <submittedName>
        <fullName evidence="2">Uncharacterized protein</fullName>
    </submittedName>
</protein>
<sequence>MGLIQGVVDGFIMTVGITPPKPENKRSATIFIATGLLGTVVGIIALFAFVLTVMLHR</sequence>
<evidence type="ECO:0000313" key="2">
    <source>
        <dbReference type="EMBL" id="XCB22178.1"/>
    </source>
</evidence>
<keyword evidence="1" id="KW-1133">Transmembrane helix</keyword>
<organism evidence="2">
    <name type="scientific">Tunturiibacter gelidiferens</name>
    <dbReference type="NCBI Taxonomy" id="3069689"/>
    <lineage>
        <taxon>Bacteria</taxon>
        <taxon>Pseudomonadati</taxon>
        <taxon>Acidobacteriota</taxon>
        <taxon>Terriglobia</taxon>
        <taxon>Terriglobales</taxon>
        <taxon>Acidobacteriaceae</taxon>
        <taxon>Tunturiibacter</taxon>
    </lineage>
</organism>
<feature type="transmembrane region" description="Helical" evidence="1">
    <location>
        <begin position="30"/>
        <end position="55"/>
    </location>
</feature>
<dbReference type="RefSeq" id="WP_183792653.1">
    <property type="nucleotide sequence ID" value="NZ_CP132938.1"/>
</dbReference>
<name>A0AAU7Z082_9BACT</name>
<evidence type="ECO:0000256" key="1">
    <source>
        <dbReference type="SAM" id="Phobius"/>
    </source>
</evidence>